<keyword evidence="3" id="KW-0808">Transferase</keyword>
<protein>
    <submittedName>
        <fullName evidence="3">N-acetylglucosaminyl-diphospho-decaprenol L-rhamnosyltransferase</fullName>
        <ecNumber evidence="3">2.4.1.289</ecNumber>
    </submittedName>
</protein>
<dbReference type="Pfam" id="PF00535">
    <property type="entry name" value="Glycos_transf_2"/>
    <property type="match status" value="1"/>
</dbReference>
<keyword evidence="1" id="KW-0732">Signal</keyword>
<keyword evidence="4" id="KW-1185">Reference proteome</keyword>
<organism evidence="3 4">
    <name type="scientific">Terricaulis silvestris</name>
    <dbReference type="NCBI Taxonomy" id="2686094"/>
    <lineage>
        <taxon>Bacteria</taxon>
        <taxon>Pseudomonadati</taxon>
        <taxon>Pseudomonadota</taxon>
        <taxon>Alphaproteobacteria</taxon>
        <taxon>Caulobacterales</taxon>
        <taxon>Caulobacteraceae</taxon>
        <taxon>Terricaulis</taxon>
    </lineage>
</organism>
<dbReference type="KEGG" id="tsv:DSM104635_03425"/>
<accession>A0A6I6MM69</accession>
<gene>
    <name evidence="3" type="primary">wbbL_2</name>
    <name evidence="3" type="ORF">DSM104635_03425</name>
</gene>
<dbReference type="SUPFAM" id="SSF53448">
    <property type="entry name" value="Nucleotide-diphospho-sugar transferases"/>
    <property type="match status" value="1"/>
</dbReference>
<evidence type="ECO:0000259" key="2">
    <source>
        <dbReference type="Pfam" id="PF00535"/>
    </source>
</evidence>
<evidence type="ECO:0000313" key="3">
    <source>
        <dbReference type="EMBL" id="QGZ96565.1"/>
    </source>
</evidence>
<dbReference type="CDD" id="cd04186">
    <property type="entry name" value="GT_2_like_c"/>
    <property type="match status" value="1"/>
</dbReference>
<evidence type="ECO:0000256" key="1">
    <source>
        <dbReference type="SAM" id="SignalP"/>
    </source>
</evidence>
<dbReference type="PANTHER" id="PTHR43179">
    <property type="entry name" value="RHAMNOSYLTRANSFERASE WBBL"/>
    <property type="match status" value="1"/>
</dbReference>
<sequence length="281" mass="29808">MSACAIIVTYRTGPALARCLASVSAASGIDEIILVDNGNEDAEVRAIDATASDPRVRIIRGHGNVGFATACNLGAAQARGDVLAFINPDVSLAPDAITQLTQALTAAPPPAIVGGDLRDASGRTGRGARRERLTLWRAFVSFTGLSHLERFSPALRDFNRHRDPLPAAPIRTGAVSGALLCVRRTDLATLGGFDEGYFLHVEDVDLCRRAEEAGWPVLFVPGPHGAHAGATSAAPASEIARHKARGFARYFRKFARSPLERWLGEGAGAALMVVLPMIARR</sequence>
<feature type="domain" description="Glycosyltransferase 2-like" evidence="2">
    <location>
        <begin position="5"/>
        <end position="137"/>
    </location>
</feature>
<proteinExistence type="predicted"/>
<dbReference type="InterPro" id="IPR029044">
    <property type="entry name" value="Nucleotide-diphossugar_trans"/>
</dbReference>
<dbReference type="AlphaFoldDB" id="A0A6I6MM69"/>
<feature type="chain" id="PRO_5026104286" evidence="1">
    <location>
        <begin position="18"/>
        <end position="281"/>
    </location>
</feature>
<reference evidence="4" key="1">
    <citation type="submission" date="2019-12" db="EMBL/GenBank/DDBJ databases">
        <title>Complete genome of Terracaulis silvestris 0127_4.</title>
        <authorList>
            <person name="Vieira S."/>
            <person name="Riedel T."/>
            <person name="Sproer C."/>
            <person name="Pascual J."/>
            <person name="Boedeker C."/>
            <person name="Overmann J."/>
        </authorList>
    </citation>
    <scope>NUCLEOTIDE SEQUENCE [LARGE SCALE GENOMIC DNA]</scope>
    <source>
        <strain evidence="4">0127_4</strain>
    </source>
</reference>
<dbReference type="EMBL" id="CP047045">
    <property type="protein sequence ID" value="QGZ96565.1"/>
    <property type="molecule type" value="Genomic_DNA"/>
</dbReference>
<dbReference type="EC" id="2.4.1.289" evidence="3"/>
<keyword evidence="3" id="KW-0328">Glycosyltransferase</keyword>
<dbReference type="Proteomes" id="UP000431269">
    <property type="component" value="Chromosome"/>
</dbReference>
<evidence type="ECO:0000313" key="4">
    <source>
        <dbReference type="Proteomes" id="UP000431269"/>
    </source>
</evidence>
<feature type="signal peptide" evidence="1">
    <location>
        <begin position="1"/>
        <end position="17"/>
    </location>
</feature>
<dbReference type="PANTHER" id="PTHR43179:SF7">
    <property type="entry name" value="RHAMNOSYLTRANSFERASE WBBL"/>
    <property type="match status" value="1"/>
</dbReference>
<dbReference type="RefSeq" id="WP_158767346.1">
    <property type="nucleotide sequence ID" value="NZ_CP047045.1"/>
</dbReference>
<name>A0A6I6MM69_9CAUL</name>
<dbReference type="GO" id="GO:0102096">
    <property type="term" value="F:decaprenyl-N-acetyl-alpha-D-glucosaminyl-pyrophosphate:dTDP-alpha-L-rhamnose rhamnosyltransferase activity"/>
    <property type="evidence" value="ECO:0007669"/>
    <property type="project" value="UniProtKB-EC"/>
</dbReference>
<dbReference type="Gene3D" id="3.90.550.10">
    <property type="entry name" value="Spore Coat Polysaccharide Biosynthesis Protein SpsA, Chain A"/>
    <property type="match status" value="1"/>
</dbReference>
<dbReference type="InterPro" id="IPR001173">
    <property type="entry name" value="Glyco_trans_2-like"/>
</dbReference>